<evidence type="ECO:0000313" key="1">
    <source>
        <dbReference type="EMBL" id="EQD43573.1"/>
    </source>
</evidence>
<dbReference type="PANTHER" id="PTHR34614">
    <property type="match status" value="1"/>
</dbReference>
<reference evidence="1" key="2">
    <citation type="journal article" date="2014" name="ISME J.">
        <title>Microbial stratification in low pH oxic and suboxic macroscopic growths along an acid mine drainage.</title>
        <authorList>
            <person name="Mendez-Garcia C."/>
            <person name="Mesa V."/>
            <person name="Sprenger R.R."/>
            <person name="Richter M."/>
            <person name="Diez M.S."/>
            <person name="Solano J."/>
            <person name="Bargiela R."/>
            <person name="Golyshina O.V."/>
            <person name="Manteca A."/>
            <person name="Ramos J.L."/>
            <person name="Gallego J.R."/>
            <person name="Llorente I."/>
            <person name="Martins Dos Santos V.A."/>
            <person name="Jensen O.N."/>
            <person name="Pelaez A.I."/>
            <person name="Sanchez J."/>
            <person name="Ferrer M."/>
        </authorList>
    </citation>
    <scope>NUCLEOTIDE SEQUENCE</scope>
</reference>
<reference evidence="1" key="1">
    <citation type="submission" date="2013-08" db="EMBL/GenBank/DDBJ databases">
        <authorList>
            <person name="Mendez C."/>
            <person name="Richter M."/>
            <person name="Ferrer M."/>
            <person name="Sanchez J."/>
        </authorList>
    </citation>
    <scope>NUCLEOTIDE SEQUENCE</scope>
</reference>
<name>T0ZET1_9ZZZZ</name>
<accession>T0ZET1</accession>
<organism evidence="1">
    <name type="scientific">mine drainage metagenome</name>
    <dbReference type="NCBI Taxonomy" id="410659"/>
    <lineage>
        <taxon>unclassified sequences</taxon>
        <taxon>metagenomes</taxon>
        <taxon>ecological metagenomes</taxon>
    </lineage>
</organism>
<dbReference type="AlphaFoldDB" id="T0ZET1"/>
<protein>
    <submittedName>
        <fullName evidence="1">Transposase-like protein</fullName>
    </submittedName>
</protein>
<gene>
    <name evidence="1" type="ORF">B1B_13749</name>
</gene>
<dbReference type="PANTHER" id="PTHR34614:SF2">
    <property type="entry name" value="TRANSPOSASE IS4-LIKE DOMAIN-CONTAINING PROTEIN"/>
    <property type="match status" value="1"/>
</dbReference>
<sequence length="326" mass="38033">MGGRFLTVLPRTRKEDGLFRDYVVGHELSWETVRRRPNPRRQLGPPDVWKAVESPIPAGDGYRLVWVWNSLMAEEDRETRETVVARAVEGLEELERRLRSPKTKLRSRPAVEKAAEKAVGATATRWVEAKVSEESVEEFHQERRGRPGKETRYRRAVNVRYHVAAAPRIDVIARDARSDGMFPLLTNERKLSRKELLEAYRYQPRLEKRFEQMKTVYEVTPILLKRIDRVEALHFVYFAVMLVEALIERQVREGMVRNNRKSLPLYPEGRGCPSPTTEFILHAFERVEVHQLLEKGRVVKEFGVELTERQRELLQLSGVPEPAFTR</sequence>
<dbReference type="EMBL" id="AUZY01009063">
    <property type="protein sequence ID" value="EQD43573.1"/>
    <property type="molecule type" value="Genomic_DNA"/>
</dbReference>
<comment type="caution">
    <text evidence="1">The sequence shown here is derived from an EMBL/GenBank/DDBJ whole genome shotgun (WGS) entry which is preliminary data.</text>
</comment>
<proteinExistence type="predicted"/>